<reference evidence="2 3" key="1">
    <citation type="submission" date="2023-10" db="EMBL/GenBank/DDBJ databases">
        <title>Niallia locisalis sp.nov. isolated from a salt pond sample.</title>
        <authorList>
            <person name="Li X.-J."/>
            <person name="Dong L."/>
        </authorList>
    </citation>
    <scope>NUCLEOTIDE SEQUENCE [LARGE SCALE GENOMIC DNA]</scope>
    <source>
        <strain evidence="2 3">DSM 29761</strain>
    </source>
</reference>
<dbReference type="EMBL" id="CP137640">
    <property type="protein sequence ID" value="WVX79421.1"/>
    <property type="molecule type" value="Genomic_DNA"/>
</dbReference>
<proteinExistence type="predicted"/>
<feature type="transmembrane region" description="Helical" evidence="1">
    <location>
        <begin position="64"/>
        <end position="89"/>
    </location>
</feature>
<feature type="transmembrane region" description="Helical" evidence="1">
    <location>
        <begin position="128"/>
        <end position="152"/>
    </location>
</feature>
<organism evidence="2 3">
    <name type="scientific">Niallia oryzisoli</name>
    <dbReference type="NCBI Taxonomy" id="1737571"/>
    <lineage>
        <taxon>Bacteria</taxon>
        <taxon>Bacillati</taxon>
        <taxon>Bacillota</taxon>
        <taxon>Bacilli</taxon>
        <taxon>Bacillales</taxon>
        <taxon>Bacillaceae</taxon>
        <taxon>Niallia</taxon>
    </lineage>
</organism>
<dbReference type="NCBIfam" id="NF041644">
    <property type="entry name" value="CBO0543_fam"/>
    <property type="match status" value="1"/>
</dbReference>
<feature type="transmembrane region" description="Helical" evidence="1">
    <location>
        <begin position="33"/>
        <end position="52"/>
    </location>
</feature>
<dbReference type="Proteomes" id="UP001357223">
    <property type="component" value="Chromosome"/>
</dbReference>
<feature type="transmembrane region" description="Helical" evidence="1">
    <location>
        <begin position="95"/>
        <end position="116"/>
    </location>
</feature>
<accession>A0ABZ2C793</accession>
<keyword evidence="3" id="KW-1185">Reference proteome</keyword>
<protein>
    <submittedName>
        <fullName evidence="2">CBO0543 family protein</fullName>
    </submittedName>
</protein>
<name>A0ABZ2C793_9BACI</name>
<dbReference type="InterPro" id="IPR048147">
    <property type="entry name" value="CBO0543-like"/>
</dbReference>
<sequence length="164" mass="18988">MKNQSLEMNILRVLLILGIITIINLIRKPPVKDWFFIFVLKGCLSSILDTLVVKKGYIKYPVTLLKSVSISFGFDYLLYPIACVYYHQITKSSNIVGILIKALYFSIPMAITEYFLEKKTNLINFKKGWNSFTSFWTMTITFLISRLIIALVRKCDKTPIPENF</sequence>
<evidence type="ECO:0000313" key="2">
    <source>
        <dbReference type="EMBL" id="WVX79421.1"/>
    </source>
</evidence>
<keyword evidence="1" id="KW-0812">Transmembrane</keyword>
<evidence type="ECO:0000256" key="1">
    <source>
        <dbReference type="SAM" id="Phobius"/>
    </source>
</evidence>
<keyword evidence="1" id="KW-1133">Transmembrane helix</keyword>
<gene>
    <name evidence="2" type="ORF">R4Z09_19190</name>
</gene>
<keyword evidence="1" id="KW-0472">Membrane</keyword>
<evidence type="ECO:0000313" key="3">
    <source>
        <dbReference type="Proteomes" id="UP001357223"/>
    </source>
</evidence>
<feature type="transmembrane region" description="Helical" evidence="1">
    <location>
        <begin position="9"/>
        <end position="27"/>
    </location>
</feature>
<dbReference type="RefSeq" id="WP_338448355.1">
    <property type="nucleotide sequence ID" value="NZ_CP137640.1"/>
</dbReference>